<feature type="transmembrane region" description="Helical" evidence="1">
    <location>
        <begin position="368"/>
        <end position="386"/>
    </location>
</feature>
<dbReference type="EMBL" id="CADCVF010000024">
    <property type="protein sequence ID" value="CAA9452463.1"/>
    <property type="molecule type" value="Genomic_DNA"/>
</dbReference>
<evidence type="ECO:0008006" key="3">
    <source>
        <dbReference type="Google" id="ProtNLM"/>
    </source>
</evidence>
<keyword evidence="1" id="KW-0812">Transmembrane</keyword>
<feature type="transmembrane region" description="Helical" evidence="1">
    <location>
        <begin position="242"/>
        <end position="262"/>
    </location>
</feature>
<feature type="transmembrane region" description="Helical" evidence="1">
    <location>
        <begin position="426"/>
        <end position="446"/>
    </location>
</feature>
<feature type="transmembrane region" description="Helical" evidence="1">
    <location>
        <begin position="519"/>
        <end position="538"/>
    </location>
</feature>
<gene>
    <name evidence="2" type="ORF">AVDCRST_MAG58-2208</name>
</gene>
<feature type="transmembrane region" description="Helical" evidence="1">
    <location>
        <begin position="161"/>
        <end position="183"/>
    </location>
</feature>
<keyword evidence="1" id="KW-1133">Transmembrane helix</keyword>
<feature type="transmembrane region" description="Helical" evidence="1">
    <location>
        <begin position="339"/>
        <end position="361"/>
    </location>
</feature>
<protein>
    <recommendedName>
        <fullName evidence="3">Glycosyltransferase RgtA/B/C/D-like domain-containing protein</fullName>
    </recommendedName>
</protein>
<reference evidence="2" key="1">
    <citation type="submission" date="2020-02" db="EMBL/GenBank/DDBJ databases">
        <authorList>
            <person name="Meier V. D."/>
        </authorList>
    </citation>
    <scope>NUCLEOTIDE SEQUENCE</scope>
    <source>
        <strain evidence="2">AVDCRST_MAG58</strain>
    </source>
</reference>
<sequence length="685" mass="73509">MISDLLQTLPAAFLIGVLPGWFWTRCLLASGDRAEQFVYAIALSITLVPAVALSQTYLFATGVTLAVTLVSVALVFLAGLAAYLLFGPAKGPEEPLSRPPSSPGFPTLAPLAAALALALLMFLGVAPGGWLMIPIAVLVLAAGIAYWSTSNTPPPEDSRRVPAAARYALLSVVLVLVLARGYLGPIVNGWPFPRGVDRYEHAVMAGMMMREGSNESFMLYPPGFHLLTAMISRLSGFEPLEVFPILAPTLPLMGALACYALAQRLWGFEYGLAAALTSGLLLGGTYLHFEEARYPNFIGEYFLIVLAIAALVGMYASPSARAGLLLALLGSSTVLYHQIAGYSLAVLLGCVCVLFLPYLLLRDRKKGIYLTLALALLGLLSVIYAWDTYDLPSLVAGMLGGSETGRGGEAVAMAIGTKPANGPGHFLATMSPPVLWLGLFGLSLMLAGGKNAMGTPDILARLTLLVWTLLLFFGSLTSYSGFPDRFERDLGVPLSLLAAFALITLLRSSPRSGGSTVNVVALLAVTLSVTLVGAQSVLSLEQAAGPSTRLKDSPPPAEVVAAGEWLGRHNDGGSIVATPYLDYVPSRAMLAMGGYTRMQSYDAARIKRARDLPPFGAPPLWDALWVLQHPEDGRTAQLLEKNEVHYVVFHKRYPWIDWRPFALQRDLYRPVYENDSVIIFAPRQD</sequence>
<feature type="transmembrane region" description="Helical" evidence="1">
    <location>
        <begin position="131"/>
        <end position="149"/>
    </location>
</feature>
<feature type="transmembrane region" description="Helical" evidence="1">
    <location>
        <begin position="6"/>
        <end position="24"/>
    </location>
</feature>
<feature type="transmembrane region" description="Helical" evidence="1">
    <location>
        <begin position="36"/>
        <end position="59"/>
    </location>
</feature>
<feature type="transmembrane region" description="Helical" evidence="1">
    <location>
        <begin position="458"/>
        <end position="478"/>
    </location>
</feature>
<keyword evidence="1" id="KW-0472">Membrane</keyword>
<feature type="transmembrane region" description="Helical" evidence="1">
    <location>
        <begin position="107"/>
        <end position="125"/>
    </location>
</feature>
<evidence type="ECO:0000256" key="1">
    <source>
        <dbReference type="SAM" id="Phobius"/>
    </source>
</evidence>
<feature type="transmembrane region" description="Helical" evidence="1">
    <location>
        <begin position="268"/>
        <end position="289"/>
    </location>
</feature>
<feature type="transmembrane region" description="Helical" evidence="1">
    <location>
        <begin position="301"/>
        <end position="319"/>
    </location>
</feature>
<organism evidence="2">
    <name type="scientific">uncultured Rubrobacteraceae bacterium</name>
    <dbReference type="NCBI Taxonomy" id="349277"/>
    <lineage>
        <taxon>Bacteria</taxon>
        <taxon>Bacillati</taxon>
        <taxon>Actinomycetota</taxon>
        <taxon>Rubrobacteria</taxon>
        <taxon>Rubrobacterales</taxon>
        <taxon>Rubrobacteraceae</taxon>
        <taxon>environmental samples</taxon>
    </lineage>
</organism>
<name>A0A6J4QZG2_9ACTN</name>
<feature type="transmembrane region" description="Helical" evidence="1">
    <location>
        <begin position="490"/>
        <end position="507"/>
    </location>
</feature>
<dbReference type="AlphaFoldDB" id="A0A6J4QZG2"/>
<proteinExistence type="predicted"/>
<accession>A0A6J4QZG2</accession>
<feature type="transmembrane region" description="Helical" evidence="1">
    <location>
        <begin position="65"/>
        <end position="86"/>
    </location>
</feature>
<evidence type="ECO:0000313" key="2">
    <source>
        <dbReference type="EMBL" id="CAA9452463.1"/>
    </source>
</evidence>